<dbReference type="AlphaFoldDB" id="A0A1G8JXS0"/>
<gene>
    <name evidence="2" type="ORF">SAMN04488026_100290</name>
</gene>
<evidence type="ECO:0000256" key="1">
    <source>
        <dbReference type="SAM" id="SignalP"/>
    </source>
</evidence>
<protein>
    <submittedName>
        <fullName evidence="2">Uncharacterized protein</fullName>
    </submittedName>
</protein>
<evidence type="ECO:0000313" key="3">
    <source>
        <dbReference type="Proteomes" id="UP000199382"/>
    </source>
</evidence>
<feature type="chain" id="PRO_5011455545" evidence="1">
    <location>
        <begin position="20"/>
        <end position="232"/>
    </location>
</feature>
<feature type="signal peptide" evidence="1">
    <location>
        <begin position="1"/>
        <end position="19"/>
    </location>
</feature>
<keyword evidence="1" id="KW-0732">Signal</keyword>
<dbReference type="STRING" id="571298.SAMN04488026_100290"/>
<reference evidence="2 3" key="1">
    <citation type="submission" date="2016-10" db="EMBL/GenBank/DDBJ databases">
        <authorList>
            <person name="de Groot N.N."/>
        </authorList>
    </citation>
    <scope>NUCLEOTIDE SEQUENCE [LARGE SCALE GENOMIC DNA]</scope>
    <source>
        <strain evidence="2 3">DSM 25294</strain>
    </source>
</reference>
<proteinExistence type="predicted"/>
<accession>A0A1G8JXS0</accession>
<sequence length="232" mass="24812">MKITGALALIGLTTLPAAAGEIAEAPYDALTRELTERVDFERLPRREEPGFNLDMPLYASGAWLGERFEGQSVETDPKGHDRIAADDVGDWLRIAGGAPRRNLNVAFHRGFGSNAVFPLGEAGFPEISARGEGSLAILFDHDQKATGFRVHTDYADPLGSRPSTQDGIEVLFYSRDGQLIDRLRHSPGPGISSFGYRLSTGAPGIAGLVILNTDPGGIAVDDIIFAMPPLLG</sequence>
<name>A0A1G8JXS0_9RHOB</name>
<keyword evidence="3" id="KW-1185">Reference proteome</keyword>
<dbReference type="EMBL" id="FNEK01000002">
    <property type="protein sequence ID" value="SDI35975.1"/>
    <property type="molecule type" value="Genomic_DNA"/>
</dbReference>
<evidence type="ECO:0000313" key="2">
    <source>
        <dbReference type="EMBL" id="SDI35975.1"/>
    </source>
</evidence>
<dbReference type="RefSeq" id="WP_093148188.1">
    <property type="nucleotide sequence ID" value="NZ_FNEK01000002.1"/>
</dbReference>
<dbReference type="OrthoDB" id="7838899at2"/>
<organism evidence="2 3">
    <name type="scientific">Aliiruegeria lutimaris</name>
    <dbReference type="NCBI Taxonomy" id="571298"/>
    <lineage>
        <taxon>Bacteria</taxon>
        <taxon>Pseudomonadati</taxon>
        <taxon>Pseudomonadota</taxon>
        <taxon>Alphaproteobacteria</taxon>
        <taxon>Rhodobacterales</taxon>
        <taxon>Roseobacteraceae</taxon>
        <taxon>Aliiruegeria</taxon>
    </lineage>
</organism>
<dbReference type="Proteomes" id="UP000199382">
    <property type="component" value="Unassembled WGS sequence"/>
</dbReference>